<accession>A0A6C0JMT9</accession>
<evidence type="ECO:0000256" key="5">
    <source>
        <dbReference type="SAM" id="Phobius"/>
    </source>
</evidence>
<reference evidence="6" key="1">
    <citation type="journal article" date="2020" name="Nature">
        <title>Giant virus diversity and host interactions through global metagenomics.</title>
        <authorList>
            <person name="Schulz F."/>
            <person name="Roux S."/>
            <person name="Paez-Espino D."/>
            <person name="Jungbluth S."/>
            <person name="Walsh D.A."/>
            <person name="Denef V.J."/>
            <person name="McMahon K.D."/>
            <person name="Konstantinidis K.T."/>
            <person name="Eloe-Fadrosh E.A."/>
            <person name="Kyrpides N.C."/>
            <person name="Woyke T."/>
        </authorList>
    </citation>
    <scope>NUCLEOTIDE SEQUENCE</scope>
    <source>
        <strain evidence="6">GVMAG-M-3300027747-57</strain>
    </source>
</reference>
<evidence type="ECO:0000256" key="2">
    <source>
        <dbReference type="ARBA" id="ARBA00022692"/>
    </source>
</evidence>
<keyword evidence="3 5" id="KW-1133">Transmembrane helix</keyword>
<keyword evidence="4 5" id="KW-0472">Membrane</keyword>
<feature type="transmembrane region" description="Helical" evidence="5">
    <location>
        <begin position="12"/>
        <end position="29"/>
    </location>
</feature>
<proteinExistence type="predicted"/>
<dbReference type="Pfam" id="PF04193">
    <property type="entry name" value="PQ-loop"/>
    <property type="match status" value="1"/>
</dbReference>
<evidence type="ECO:0000256" key="4">
    <source>
        <dbReference type="ARBA" id="ARBA00023136"/>
    </source>
</evidence>
<dbReference type="AlphaFoldDB" id="A0A6C0JMT9"/>
<dbReference type="GO" id="GO:0016020">
    <property type="term" value="C:membrane"/>
    <property type="evidence" value="ECO:0007669"/>
    <property type="project" value="InterPro"/>
</dbReference>
<sequence length="97" mass="11143">MSIHDLKFLPYSATSLSIVARLIFMFLLYKNKSTNSLSLLFCLLNMASSSMWIYYSVYMDDLPMIVRSSAELSLLSLSSVYIIRNKLINYQTQILPS</sequence>
<name>A0A6C0JMT9_9ZZZZ</name>
<dbReference type="Gene3D" id="1.20.1280.290">
    <property type="match status" value="1"/>
</dbReference>
<organism evidence="6">
    <name type="scientific">viral metagenome</name>
    <dbReference type="NCBI Taxonomy" id="1070528"/>
    <lineage>
        <taxon>unclassified sequences</taxon>
        <taxon>metagenomes</taxon>
        <taxon>organismal metagenomes</taxon>
    </lineage>
</organism>
<evidence type="ECO:0000256" key="3">
    <source>
        <dbReference type="ARBA" id="ARBA00022989"/>
    </source>
</evidence>
<dbReference type="InterPro" id="IPR006603">
    <property type="entry name" value="PQ-loop_rpt"/>
</dbReference>
<evidence type="ECO:0008006" key="7">
    <source>
        <dbReference type="Google" id="ProtNLM"/>
    </source>
</evidence>
<comment type="subcellular location">
    <subcellularLocation>
        <location evidence="1">Membrane</location>
        <topology evidence="1">Multi-pass membrane protein</topology>
    </subcellularLocation>
</comment>
<evidence type="ECO:0000256" key="1">
    <source>
        <dbReference type="ARBA" id="ARBA00004141"/>
    </source>
</evidence>
<dbReference type="EMBL" id="MN740431">
    <property type="protein sequence ID" value="QHU06181.1"/>
    <property type="molecule type" value="Genomic_DNA"/>
</dbReference>
<evidence type="ECO:0000313" key="6">
    <source>
        <dbReference type="EMBL" id="QHU06181.1"/>
    </source>
</evidence>
<feature type="transmembrane region" description="Helical" evidence="5">
    <location>
        <begin position="36"/>
        <end position="58"/>
    </location>
</feature>
<protein>
    <recommendedName>
        <fullName evidence="7">Sugar transporter SWEET1</fullName>
    </recommendedName>
</protein>
<keyword evidence="2 5" id="KW-0812">Transmembrane</keyword>